<keyword evidence="1 7" id="KW-0004">4Fe-4S</keyword>
<evidence type="ECO:0000313" key="9">
    <source>
        <dbReference type="EMBL" id="HHR40288.1"/>
    </source>
</evidence>
<dbReference type="InterPro" id="IPR023642">
    <property type="entry name" value="DNA_primase_lsu_PriL"/>
</dbReference>
<evidence type="ECO:0000256" key="1">
    <source>
        <dbReference type="ARBA" id="ARBA00022485"/>
    </source>
</evidence>
<dbReference type="AlphaFoldDB" id="A0A7C5U3P3"/>
<comment type="cofactor">
    <cofactor evidence="7">
        <name>[4Fe-4S] cluster</name>
        <dbReference type="ChEBI" id="CHEBI:49883"/>
    </cofactor>
    <text evidence="7">Binds 1 [4Fe-4S] cluster.</text>
</comment>
<evidence type="ECO:0000259" key="8">
    <source>
        <dbReference type="Pfam" id="PF04104"/>
    </source>
</evidence>
<dbReference type="PANTHER" id="PTHR10537:SF3">
    <property type="entry name" value="DNA PRIMASE LARGE SUBUNIT"/>
    <property type="match status" value="1"/>
</dbReference>
<comment type="subunit">
    <text evidence="7">Heterodimer of a small subunit (PriS) and a large subunit (PriL).</text>
</comment>
<comment type="function">
    <text evidence="7">Regulatory subunit of DNA primase, an RNA polymerase that catalyzes the synthesis of short RNA molecules used as primers for DNA polymerase during DNA replication. Stabilizes and modulates the activity of the small subunit, increasing the rate of DNA synthesis, and conferring RNA synthesis capability. The DNA polymerase activity may enable DNA primase to also catalyze primer extension after primer synthesis. May also play a role in DNA repair.</text>
</comment>
<feature type="binding site" evidence="7">
    <location>
        <position position="312"/>
    </location>
    <ligand>
        <name>[4Fe-4S] cluster</name>
        <dbReference type="ChEBI" id="CHEBI:49883"/>
    </ligand>
</feature>
<dbReference type="GO" id="GO:0006270">
    <property type="term" value="P:DNA replication initiation"/>
    <property type="evidence" value="ECO:0007669"/>
    <property type="project" value="TreeGrafter"/>
</dbReference>
<sequence length="356" mass="41227">MVGLADDDYIVKALLADFPFLREIRDYVAQRGLRLEDFEGNNEYIAAAVEKVEEALLKWPSKPVTRFRTSEVEIFSHPLAMALIAMLESPFAKRRFAAYEAERYVSMLKNIREEQKKVIAYVAREVLGFRIREDNPPYEFWIHFADYLKVAVDLNEPRFRLVNRLLDKGYVAVTRAEALTLVKNGMEKLIHQRLEKMGRIAPPPFLAEYVEQLRKKLEASRQRESTANVRLEPERWPPCMQALRNRLLSGESVSHFGNFAIAAFMLRIGMTVEEVMSVYMQRGDFDPKIARYQVEHIAGLKGSRTKYSVPKCVTMQTHGLCIEDGKLCGGVKNPMQYYRKMAMRKTSKQEKEEEKS</sequence>
<keyword evidence="6 7" id="KW-0411">Iron-sulfur</keyword>
<reference evidence="9" key="1">
    <citation type="journal article" date="2020" name="mSystems">
        <title>Genome- and Community-Level Interaction Insights into Carbon Utilization and Element Cycling Functions of Hydrothermarchaeota in Hydrothermal Sediment.</title>
        <authorList>
            <person name="Zhou Z."/>
            <person name="Liu Y."/>
            <person name="Xu W."/>
            <person name="Pan J."/>
            <person name="Luo Z.H."/>
            <person name="Li M."/>
        </authorList>
    </citation>
    <scope>NUCLEOTIDE SEQUENCE [LARGE SCALE GENOMIC DNA]</scope>
    <source>
        <strain evidence="9">SpSt-1084</strain>
    </source>
</reference>
<dbReference type="CDD" id="cd06560">
    <property type="entry name" value="PriL"/>
    <property type="match status" value="1"/>
</dbReference>
<dbReference type="HAMAP" id="MF_00701">
    <property type="entry name" value="DNA_primase_lrg_arc"/>
    <property type="match status" value="1"/>
</dbReference>
<comment type="caution">
    <text evidence="9">The sequence shown here is derived from an EMBL/GenBank/DDBJ whole genome shotgun (WGS) entry which is preliminary data.</text>
</comment>
<dbReference type="GO" id="GO:0003899">
    <property type="term" value="F:DNA-directed RNA polymerase activity"/>
    <property type="evidence" value="ECO:0007669"/>
    <property type="project" value="InterPro"/>
</dbReference>
<evidence type="ECO:0000256" key="5">
    <source>
        <dbReference type="ARBA" id="ARBA00023004"/>
    </source>
</evidence>
<organism evidence="9">
    <name type="scientific">Caldiarchaeum subterraneum</name>
    <dbReference type="NCBI Taxonomy" id="311458"/>
    <lineage>
        <taxon>Archaea</taxon>
        <taxon>Nitrososphaerota</taxon>
        <taxon>Candidatus Caldarchaeales</taxon>
        <taxon>Candidatus Caldarchaeaceae</taxon>
        <taxon>Candidatus Caldarchaeum</taxon>
    </lineage>
</organism>
<keyword evidence="3 7" id="KW-0235">DNA replication</keyword>
<feature type="binding site" evidence="7">
    <location>
        <position position="239"/>
    </location>
    <ligand>
        <name>[4Fe-4S] cluster</name>
        <dbReference type="ChEBI" id="CHEBI:49883"/>
    </ligand>
</feature>
<dbReference type="GO" id="GO:0006269">
    <property type="term" value="P:DNA replication, synthesis of primer"/>
    <property type="evidence" value="ECO:0007669"/>
    <property type="project" value="UniProtKB-UniRule"/>
</dbReference>
<gene>
    <name evidence="7" type="primary">priL</name>
    <name evidence="9" type="ORF">ENM42_00495</name>
</gene>
<dbReference type="Pfam" id="PF26466">
    <property type="entry name" value="DNA_primase_lrg_N"/>
    <property type="match status" value="1"/>
</dbReference>
<keyword evidence="4 7" id="KW-0479">Metal-binding</keyword>
<dbReference type="EMBL" id="DRXS01000029">
    <property type="protein sequence ID" value="HHR40288.1"/>
    <property type="molecule type" value="Genomic_DNA"/>
</dbReference>
<feature type="binding site" evidence="7">
    <location>
        <position position="321"/>
    </location>
    <ligand>
        <name>[4Fe-4S] cluster</name>
        <dbReference type="ChEBI" id="CHEBI:49883"/>
    </ligand>
</feature>
<keyword evidence="5 7" id="KW-0408">Iron</keyword>
<evidence type="ECO:0000256" key="3">
    <source>
        <dbReference type="ARBA" id="ARBA00022705"/>
    </source>
</evidence>
<dbReference type="SUPFAM" id="SSF140914">
    <property type="entry name" value="PriB N-terminal domain-like"/>
    <property type="match status" value="1"/>
</dbReference>
<dbReference type="PANTHER" id="PTHR10537">
    <property type="entry name" value="DNA PRIMASE LARGE SUBUNIT"/>
    <property type="match status" value="1"/>
</dbReference>
<dbReference type="GO" id="GO:0046872">
    <property type="term" value="F:metal ion binding"/>
    <property type="evidence" value="ECO:0007669"/>
    <property type="project" value="UniProtKB-KW"/>
</dbReference>
<evidence type="ECO:0000256" key="4">
    <source>
        <dbReference type="ARBA" id="ARBA00022723"/>
    </source>
</evidence>
<comment type="similarity">
    <text evidence="7">Belongs to the eukaryotic-type primase large subunit family.</text>
</comment>
<dbReference type="InterPro" id="IPR058560">
    <property type="entry name" value="DNA_primase_C"/>
</dbReference>
<dbReference type="GO" id="GO:0051539">
    <property type="term" value="F:4 iron, 4 sulfur cluster binding"/>
    <property type="evidence" value="ECO:0007669"/>
    <property type="project" value="UniProtKB-UniRule"/>
</dbReference>
<dbReference type="GO" id="GO:1990077">
    <property type="term" value="C:primosome complex"/>
    <property type="evidence" value="ECO:0007669"/>
    <property type="project" value="UniProtKB-KW"/>
</dbReference>
<proteinExistence type="inferred from homology"/>
<evidence type="ECO:0000256" key="7">
    <source>
        <dbReference type="HAMAP-Rule" id="MF_00701"/>
    </source>
</evidence>
<dbReference type="Pfam" id="PF04104">
    <property type="entry name" value="DNA_primase_lrg"/>
    <property type="match status" value="1"/>
</dbReference>
<evidence type="ECO:0000256" key="6">
    <source>
        <dbReference type="ARBA" id="ARBA00023014"/>
    </source>
</evidence>
<accession>A0A7C5U3P3</accession>
<keyword evidence="2 7" id="KW-0639">Primosome</keyword>
<name>A0A7C5U3P3_CALS0</name>
<feature type="binding site" evidence="7">
    <location>
        <position position="328"/>
    </location>
    <ligand>
        <name>[4Fe-4S] cluster</name>
        <dbReference type="ChEBI" id="CHEBI:49883"/>
    </ligand>
</feature>
<protein>
    <recommendedName>
        <fullName evidence="7">DNA primase large subunit PriL</fullName>
    </recommendedName>
</protein>
<evidence type="ECO:0000256" key="2">
    <source>
        <dbReference type="ARBA" id="ARBA00022515"/>
    </source>
</evidence>
<feature type="domain" description="DNA primase large subunit C-terminal" evidence="8">
    <location>
        <begin position="232"/>
        <end position="322"/>
    </location>
</feature>
<dbReference type="InterPro" id="IPR007238">
    <property type="entry name" value="DNA_primase_lsu_euk/arc"/>
</dbReference>